<dbReference type="EMBL" id="AQHW01000027">
    <property type="protein sequence ID" value="KKB48345.1"/>
    <property type="molecule type" value="Genomic_DNA"/>
</dbReference>
<name>A0A0F5ISP7_9BACT</name>
<dbReference type="Proteomes" id="UP000033035">
    <property type="component" value="Unassembled WGS sequence"/>
</dbReference>
<accession>A0A0F5ISP7</accession>
<dbReference type="AlphaFoldDB" id="A0A0F5ISP7"/>
<dbReference type="PATRIC" id="fig|1203610.3.peg.4903"/>
<keyword evidence="2" id="KW-1185">Reference proteome</keyword>
<protein>
    <submittedName>
        <fullName evidence="1">Uncharacterized protein</fullName>
    </submittedName>
</protein>
<reference evidence="1 2" key="1">
    <citation type="submission" date="2013-04" db="EMBL/GenBank/DDBJ databases">
        <title>The Genome Sequence of Parabacteroides gordonii DSM 23371.</title>
        <authorList>
            <consortium name="The Broad Institute Genomics Platform"/>
            <person name="Earl A."/>
            <person name="Ward D."/>
            <person name="Feldgarden M."/>
            <person name="Gevers D."/>
            <person name="Martens E."/>
            <person name="Sakamoto M."/>
            <person name="Benno Y."/>
            <person name="Suzuki N."/>
            <person name="Matsunaga N."/>
            <person name="Koshihara K."/>
            <person name="Seki M."/>
            <person name="Komiya H."/>
            <person name="Walker B."/>
            <person name="Young S."/>
            <person name="Zeng Q."/>
            <person name="Gargeya S."/>
            <person name="Fitzgerald M."/>
            <person name="Haas B."/>
            <person name="Abouelleil A."/>
            <person name="Allen A.W."/>
            <person name="Alvarado L."/>
            <person name="Arachchi H.M."/>
            <person name="Berlin A.M."/>
            <person name="Chapman S.B."/>
            <person name="Gainer-Dewar J."/>
            <person name="Goldberg J."/>
            <person name="Griggs A."/>
            <person name="Gujja S."/>
            <person name="Hansen M."/>
            <person name="Howarth C."/>
            <person name="Imamovic A."/>
            <person name="Ireland A."/>
            <person name="Larimer J."/>
            <person name="McCowan C."/>
            <person name="Murphy C."/>
            <person name="Pearson M."/>
            <person name="Poon T.W."/>
            <person name="Priest M."/>
            <person name="Roberts A."/>
            <person name="Saif S."/>
            <person name="Shea T."/>
            <person name="Sisk P."/>
            <person name="Sykes S."/>
            <person name="Wortman J."/>
            <person name="Nusbaum C."/>
            <person name="Birren B."/>
        </authorList>
    </citation>
    <scope>NUCLEOTIDE SEQUENCE [LARGE SCALE GENOMIC DNA]</scope>
    <source>
        <strain evidence="1 2">MS-1</strain>
    </source>
</reference>
<sequence length="30" mass="3684">MFNMLSNFLLFAMQRNVNYLDKTLWFSIII</sequence>
<organism evidence="1 2">
    <name type="scientific">Parabacteroides gordonii MS-1 = DSM 23371</name>
    <dbReference type="NCBI Taxonomy" id="1203610"/>
    <lineage>
        <taxon>Bacteria</taxon>
        <taxon>Pseudomonadati</taxon>
        <taxon>Bacteroidota</taxon>
        <taxon>Bacteroidia</taxon>
        <taxon>Bacteroidales</taxon>
        <taxon>Tannerellaceae</taxon>
        <taxon>Parabacteroides</taxon>
    </lineage>
</organism>
<evidence type="ECO:0000313" key="1">
    <source>
        <dbReference type="EMBL" id="KKB48345.1"/>
    </source>
</evidence>
<dbReference type="STRING" id="1203610.HMPREF1536_04809"/>
<evidence type="ECO:0000313" key="2">
    <source>
        <dbReference type="Proteomes" id="UP000033035"/>
    </source>
</evidence>
<proteinExistence type="predicted"/>
<comment type="caution">
    <text evidence="1">The sequence shown here is derived from an EMBL/GenBank/DDBJ whole genome shotgun (WGS) entry which is preliminary data.</text>
</comment>
<dbReference type="HOGENOM" id="CLU_3404698_0_0_10"/>
<gene>
    <name evidence="1" type="ORF">HMPREF1536_04809</name>
</gene>